<dbReference type="GO" id="GO:0005634">
    <property type="term" value="C:nucleus"/>
    <property type="evidence" value="ECO:0007669"/>
    <property type="project" value="UniProtKB-SubCell"/>
</dbReference>
<dbReference type="Gene3D" id="2.10.110.10">
    <property type="entry name" value="Cysteine Rich Protein"/>
    <property type="match status" value="1"/>
</dbReference>
<dbReference type="InterPro" id="IPR050453">
    <property type="entry name" value="LIM_Homeobox_TF"/>
</dbReference>
<dbReference type="EMBL" id="ADBV01002951">
    <property type="protein sequence ID" value="EJW82338.1"/>
    <property type="molecule type" value="Genomic_DNA"/>
</dbReference>
<keyword evidence="2 8" id="KW-0479">Metal-binding</keyword>
<keyword evidence="7" id="KW-0539">Nucleus</keyword>
<dbReference type="AlphaFoldDB" id="J9EJG4"/>
<evidence type="ECO:0000256" key="3">
    <source>
        <dbReference type="ARBA" id="ARBA00022833"/>
    </source>
</evidence>
<evidence type="ECO:0000256" key="4">
    <source>
        <dbReference type="ARBA" id="ARBA00023038"/>
    </source>
</evidence>
<dbReference type="SUPFAM" id="SSF57716">
    <property type="entry name" value="Glucocorticoid receptor-like (DNA-binding domain)"/>
    <property type="match status" value="2"/>
</dbReference>
<comment type="caution">
    <text evidence="11">The sequence shown here is derived from an EMBL/GenBank/DDBJ whole genome shotgun (WGS) entry which is preliminary data.</text>
</comment>
<name>J9EJG4_WUCBA</name>
<dbReference type="GO" id="GO:0046872">
    <property type="term" value="F:metal ion binding"/>
    <property type="evidence" value="ECO:0007669"/>
    <property type="project" value="UniProtKB-KW"/>
</dbReference>
<evidence type="ECO:0000259" key="10">
    <source>
        <dbReference type="PROSITE" id="PS50023"/>
    </source>
</evidence>
<dbReference type="SMART" id="SM00132">
    <property type="entry name" value="LIM"/>
    <property type="match status" value="1"/>
</dbReference>
<dbReference type="InterPro" id="IPR001781">
    <property type="entry name" value="Znf_LIM"/>
</dbReference>
<dbReference type="GO" id="GO:0000977">
    <property type="term" value="F:RNA polymerase II transcription regulatory region sequence-specific DNA binding"/>
    <property type="evidence" value="ECO:0007669"/>
    <property type="project" value="TreeGrafter"/>
</dbReference>
<organism evidence="11 12">
    <name type="scientific">Wuchereria bancrofti</name>
    <dbReference type="NCBI Taxonomy" id="6293"/>
    <lineage>
        <taxon>Eukaryota</taxon>
        <taxon>Metazoa</taxon>
        <taxon>Ecdysozoa</taxon>
        <taxon>Nematoda</taxon>
        <taxon>Chromadorea</taxon>
        <taxon>Rhabditida</taxon>
        <taxon>Spirurina</taxon>
        <taxon>Spiruromorpha</taxon>
        <taxon>Filarioidea</taxon>
        <taxon>Onchocercidae</taxon>
        <taxon>Wuchereria</taxon>
    </lineage>
</organism>
<feature type="domain" description="LIM zinc-binding" evidence="10">
    <location>
        <begin position="107"/>
        <end position="163"/>
    </location>
</feature>
<evidence type="ECO:0000256" key="9">
    <source>
        <dbReference type="SAM" id="MobiDB-lite"/>
    </source>
</evidence>
<reference evidence="12" key="1">
    <citation type="submission" date="2012-08" db="EMBL/GenBank/DDBJ databases">
        <title>The Genome Sequence of Wuchereria bancrofti.</title>
        <authorList>
            <person name="Nutman T.B."/>
            <person name="Fink D.L."/>
            <person name="Russ C."/>
            <person name="Young S."/>
            <person name="Zeng Q."/>
            <person name="Koehrsen M."/>
            <person name="Alvarado L."/>
            <person name="Berlin A."/>
            <person name="Chapman S.B."/>
            <person name="Chen Z."/>
            <person name="Freedman E."/>
            <person name="Gellesch M."/>
            <person name="Goldberg J."/>
            <person name="Griggs A."/>
            <person name="Gujja S."/>
            <person name="Heilman E.R."/>
            <person name="Heiman D."/>
            <person name="Hepburn T."/>
            <person name="Howarth C."/>
            <person name="Jen D."/>
            <person name="Larson L."/>
            <person name="Lewis B."/>
            <person name="Mehta T."/>
            <person name="Park D."/>
            <person name="Pearson M."/>
            <person name="Roberts A."/>
            <person name="Saif S."/>
            <person name="Shea T."/>
            <person name="Shenoy N."/>
            <person name="Sisk P."/>
            <person name="Stolte C."/>
            <person name="Sykes S."/>
            <person name="Walk T."/>
            <person name="White J."/>
            <person name="Yandava C."/>
            <person name="Haas B."/>
            <person name="Henn M.R."/>
            <person name="Nusbaum C."/>
            <person name="Birren B."/>
        </authorList>
    </citation>
    <scope>NUCLEOTIDE SEQUENCE [LARGE SCALE GENOMIC DNA]</scope>
    <source>
        <strain evidence="12">NA</strain>
    </source>
</reference>
<comment type="subcellular location">
    <subcellularLocation>
        <location evidence="1">Nucleus</location>
    </subcellularLocation>
</comment>
<evidence type="ECO:0000256" key="1">
    <source>
        <dbReference type="ARBA" id="ARBA00004123"/>
    </source>
</evidence>
<keyword evidence="4 8" id="KW-0440">LIM domain</keyword>
<protein>
    <submittedName>
        <fullName evidence="11">LIM domain-containing protein</fullName>
    </submittedName>
</protein>
<keyword evidence="5" id="KW-0238">DNA-binding</keyword>
<evidence type="ECO:0000313" key="11">
    <source>
        <dbReference type="EMBL" id="EJW82338.1"/>
    </source>
</evidence>
<dbReference type="PANTHER" id="PTHR24208">
    <property type="entry name" value="LIM/HOMEOBOX PROTEIN LHX"/>
    <property type="match status" value="1"/>
</dbReference>
<keyword evidence="3 8" id="KW-0862">Zinc</keyword>
<evidence type="ECO:0000256" key="7">
    <source>
        <dbReference type="ARBA" id="ARBA00023242"/>
    </source>
</evidence>
<dbReference type="GO" id="GO:0030182">
    <property type="term" value="P:neuron differentiation"/>
    <property type="evidence" value="ECO:0007669"/>
    <property type="project" value="TreeGrafter"/>
</dbReference>
<accession>J9EJG4</accession>
<dbReference type="Proteomes" id="UP000004810">
    <property type="component" value="Unassembled WGS sequence"/>
</dbReference>
<feature type="region of interest" description="Disordered" evidence="9">
    <location>
        <begin position="1"/>
        <end position="35"/>
    </location>
</feature>
<dbReference type="PROSITE" id="PS00478">
    <property type="entry name" value="LIM_DOMAIN_1"/>
    <property type="match status" value="1"/>
</dbReference>
<evidence type="ECO:0000256" key="2">
    <source>
        <dbReference type="ARBA" id="ARBA00022723"/>
    </source>
</evidence>
<proteinExistence type="predicted"/>
<keyword evidence="6" id="KW-0371">Homeobox</keyword>
<dbReference type="PROSITE" id="PS50023">
    <property type="entry name" value="LIM_DOMAIN_2"/>
    <property type="match status" value="1"/>
</dbReference>
<dbReference type="GO" id="GO:0000981">
    <property type="term" value="F:DNA-binding transcription factor activity, RNA polymerase II-specific"/>
    <property type="evidence" value="ECO:0007669"/>
    <property type="project" value="TreeGrafter"/>
</dbReference>
<evidence type="ECO:0000256" key="8">
    <source>
        <dbReference type="PROSITE-ProRule" id="PRU00125"/>
    </source>
</evidence>
<evidence type="ECO:0000256" key="5">
    <source>
        <dbReference type="ARBA" id="ARBA00023125"/>
    </source>
</evidence>
<dbReference type="PANTHER" id="PTHR24208:SF166">
    <property type="entry name" value="LIM HOMEOBOX TRANSCRIPTION FACTOR 1 ALPHA, ISOFORM B"/>
    <property type="match status" value="1"/>
</dbReference>
<dbReference type="Pfam" id="PF00412">
    <property type="entry name" value="LIM"/>
    <property type="match status" value="1"/>
</dbReference>
<evidence type="ECO:0000313" key="12">
    <source>
        <dbReference type="Proteomes" id="UP000004810"/>
    </source>
</evidence>
<evidence type="ECO:0000256" key="6">
    <source>
        <dbReference type="ARBA" id="ARBA00023155"/>
    </source>
</evidence>
<sequence>MGALNGNNKKMGLPIPRARTPRCTPKDFANESNEQKNQTIYPWSINSDRCFMSRVLTHEANAYPRGQSIVDLGGESSTASPKVEAFNPSNNENCDEMTVPRILSGGILCNGCGFEIKEKYMVKVDNNCWHENCLICRTCRIPLSGSTCYSRSGQLYCKEDYKV</sequence>
<gene>
    <name evidence="11" type="ORF">WUBG_06751</name>
</gene>